<comment type="caution">
    <text evidence="1">The sequence shown here is derived from an EMBL/GenBank/DDBJ whole genome shotgun (WGS) entry which is preliminary data.</text>
</comment>
<dbReference type="Pfam" id="PF13076">
    <property type="entry name" value="Fur_reg_FbpA"/>
    <property type="match status" value="1"/>
</dbReference>
<accession>A0ABU6NXL2</accession>
<dbReference type="EMBL" id="JARTFS010000006">
    <property type="protein sequence ID" value="MED4401383.1"/>
    <property type="molecule type" value="Genomic_DNA"/>
</dbReference>
<evidence type="ECO:0000313" key="1">
    <source>
        <dbReference type="EMBL" id="MED4401383.1"/>
    </source>
</evidence>
<gene>
    <name evidence="1" type="primary">fbpA</name>
    <name evidence="1" type="ORF">P9271_08675</name>
</gene>
<evidence type="ECO:0000313" key="2">
    <source>
        <dbReference type="Proteomes" id="UP001342826"/>
    </source>
</evidence>
<keyword evidence="2" id="KW-1185">Reference proteome</keyword>
<reference evidence="1 2" key="1">
    <citation type="submission" date="2023-03" db="EMBL/GenBank/DDBJ databases">
        <title>Bacillus Genome Sequencing.</title>
        <authorList>
            <person name="Dunlap C."/>
        </authorList>
    </citation>
    <scope>NUCLEOTIDE SEQUENCE [LARGE SCALE GENOMIC DNA]</scope>
    <source>
        <strain evidence="1 2">NRS-1717</strain>
    </source>
</reference>
<organism evidence="1 2">
    <name type="scientific">Metabacillus fastidiosus</name>
    <dbReference type="NCBI Taxonomy" id="1458"/>
    <lineage>
        <taxon>Bacteria</taxon>
        <taxon>Bacillati</taxon>
        <taxon>Bacillota</taxon>
        <taxon>Bacilli</taxon>
        <taxon>Bacillales</taxon>
        <taxon>Bacillaceae</taxon>
        <taxon>Metabacillus</taxon>
    </lineage>
</organism>
<proteinExistence type="predicted"/>
<protein>
    <submittedName>
        <fullName evidence="1">Fur-regulated basic protein FbpA</fullName>
    </submittedName>
</protein>
<dbReference type="GeneID" id="301143450"/>
<name>A0ABU6NXL2_9BACI</name>
<dbReference type="Proteomes" id="UP001342826">
    <property type="component" value="Unassembled WGS sequence"/>
</dbReference>
<dbReference type="RefSeq" id="WP_156483544.1">
    <property type="nucleotide sequence ID" value="NZ_JARSOS010000005.1"/>
</dbReference>
<dbReference type="InterPro" id="IPR025072">
    <property type="entry name" value="Fur_reg_FbpA"/>
</dbReference>
<sequence length="53" mass="6414">MSTLLRAAINKKKRYLIQRLIDSGYSIHGLEELTLTELEEEFEKSERERKRKY</sequence>